<organism evidence="1 2">
    <name type="scientific">Actinospica acidithermotolerans</name>
    <dbReference type="NCBI Taxonomy" id="2828514"/>
    <lineage>
        <taxon>Bacteria</taxon>
        <taxon>Bacillati</taxon>
        <taxon>Actinomycetota</taxon>
        <taxon>Actinomycetes</taxon>
        <taxon>Catenulisporales</taxon>
        <taxon>Actinospicaceae</taxon>
        <taxon>Actinospica</taxon>
    </lineage>
</organism>
<feature type="non-terminal residue" evidence="1">
    <location>
        <position position="1"/>
    </location>
</feature>
<dbReference type="Proteomes" id="UP000676325">
    <property type="component" value="Unassembled WGS sequence"/>
</dbReference>
<name>A0A941EHZ2_9ACTN</name>
<evidence type="ECO:0000313" key="1">
    <source>
        <dbReference type="EMBL" id="MBR7831606.1"/>
    </source>
</evidence>
<dbReference type="RefSeq" id="WP_212522686.1">
    <property type="nucleotide sequence ID" value="NZ_JAGSOH010000401.1"/>
</dbReference>
<dbReference type="EMBL" id="JAGSOH010000401">
    <property type="protein sequence ID" value="MBR7831606.1"/>
    <property type="molecule type" value="Genomic_DNA"/>
</dbReference>
<dbReference type="AlphaFoldDB" id="A0A941EHZ2"/>
<evidence type="ECO:0000313" key="2">
    <source>
        <dbReference type="Proteomes" id="UP000676325"/>
    </source>
</evidence>
<gene>
    <name evidence="1" type="ORF">KDK95_35295</name>
</gene>
<accession>A0A941EHZ2</accession>
<protein>
    <submittedName>
        <fullName evidence="1">Uncharacterized protein</fullName>
    </submittedName>
</protein>
<reference evidence="1" key="1">
    <citation type="submission" date="2021-04" db="EMBL/GenBank/DDBJ databases">
        <title>Genome based classification of Actinospica acidithermotolerans sp. nov., an actinobacterium isolated from an Indonesian hot spring.</title>
        <authorList>
            <person name="Kusuma A.B."/>
            <person name="Putra K.E."/>
            <person name="Nafisah S."/>
            <person name="Loh J."/>
            <person name="Nouioui I."/>
            <person name="Goodfellow M."/>
        </authorList>
    </citation>
    <scope>NUCLEOTIDE SEQUENCE</scope>
    <source>
        <strain evidence="1">MGRD01-02</strain>
    </source>
</reference>
<comment type="caution">
    <text evidence="1">The sequence shown here is derived from an EMBL/GenBank/DDBJ whole genome shotgun (WGS) entry which is preliminary data.</text>
</comment>
<keyword evidence="2" id="KW-1185">Reference proteome</keyword>
<sequence>VVVYETDAHRQTALGSPPKQVLLRLISLKTQVQRRTGAIQVCAGRSFFVVFGHAAIYFAIEVLGGWHSVIGLVQAARSVSHSLDATS</sequence>
<proteinExistence type="predicted"/>